<keyword evidence="1" id="KW-0732">Signal</keyword>
<sequence length="454" mass="49549">MKYFVQGLLITLIGLFAFSSCQKSDLIGLDINPQDSINGKYIANYNVNTVTVRDDSVNTFNIGQYPLGSLSDPDLGTTEAGIAMQLSLPSSGFTFGTGPILDSAVLVMRYGNDFYGDSLNTSYKVDVHELTEKFGANYYSNKVWSIGESKGSKEGIRNFAWRDSIRITQIVKGGPDTLVKVAPQLRIKVDTAYIRAKIVNAGTSNLANNTAFVNHLKGLYLKVSKAADATGGIAFLNMAATDVVARLDVFYRNTNSSGGKDTLTASFNVAGEAASIKHNYEGTAVKAQLDAPLQTFSTVYVQPMGGLKTKVTFPDLKNLKQLGNIAINKAELVVYTGTSTTSILEPSQALTLYQPDIAGQRQSLPDQVSYWGGSSYDSTKKRYIFNLSTYVQHVLSGKSEQYPVYIIPSDVRFISQQSRNISTIATTASRSILAGKDHPEFKIKLNIYYTLPHQ</sequence>
<keyword evidence="3" id="KW-1185">Reference proteome</keyword>
<dbReference type="InterPro" id="IPR025366">
    <property type="entry name" value="DUF4270"/>
</dbReference>
<evidence type="ECO:0000313" key="3">
    <source>
        <dbReference type="Proteomes" id="UP000322918"/>
    </source>
</evidence>
<comment type="caution">
    <text evidence="2">The sequence shown here is derived from an EMBL/GenBank/DDBJ whole genome shotgun (WGS) entry which is preliminary data.</text>
</comment>
<name>A0A5M9GT73_9SPHI</name>
<accession>A0A5M9GT73</accession>
<dbReference type="EMBL" id="VWNE01000036">
    <property type="protein sequence ID" value="KAA8477540.1"/>
    <property type="molecule type" value="Genomic_DNA"/>
</dbReference>
<reference evidence="2 3" key="1">
    <citation type="submission" date="2019-09" db="EMBL/GenBank/DDBJ databases">
        <title>Pararcticibacter amylolyticus gen. nov., sp. nov., isolated from a rottenly hemp rope, and reclassification of Pedobacter tournemirensis as Pararcticibacter tournemirensis comb. nov.</title>
        <authorList>
            <person name="Cai Y."/>
        </authorList>
    </citation>
    <scope>NUCLEOTIDE SEQUENCE [LARGE SCALE GENOMIC DNA]</scope>
    <source>
        <strain evidence="2 3">TF5-37.2-LB10</strain>
    </source>
</reference>
<feature type="signal peptide" evidence="1">
    <location>
        <begin position="1"/>
        <end position="23"/>
    </location>
</feature>
<dbReference type="OrthoDB" id="1466062at2"/>
<dbReference type="RefSeq" id="WP_141813273.1">
    <property type="nucleotide sequence ID" value="NZ_VFPL01000001.1"/>
</dbReference>
<proteinExistence type="predicted"/>
<evidence type="ECO:0000256" key="1">
    <source>
        <dbReference type="SAM" id="SignalP"/>
    </source>
</evidence>
<protein>
    <submittedName>
        <fullName evidence="2">DUF4270 domain-containing protein</fullName>
    </submittedName>
</protein>
<dbReference type="AlphaFoldDB" id="A0A5M9GT73"/>
<dbReference type="Proteomes" id="UP000322918">
    <property type="component" value="Unassembled WGS sequence"/>
</dbReference>
<feature type="chain" id="PRO_5024300938" evidence="1">
    <location>
        <begin position="24"/>
        <end position="454"/>
    </location>
</feature>
<organism evidence="2 3">
    <name type="scientific">Arcticibacter tournemirensis</name>
    <dbReference type="NCBI Taxonomy" id="699437"/>
    <lineage>
        <taxon>Bacteria</taxon>
        <taxon>Pseudomonadati</taxon>
        <taxon>Bacteroidota</taxon>
        <taxon>Sphingobacteriia</taxon>
        <taxon>Sphingobacteriales</taxon>
        <taxon>Sphingobacteriaceae</taxon>
        <taxon>Arcticibacter</taxon>
    </lineage>
</organism>
<dbReference type="PROSITE" id="PS51257">
    <property type="entry name" value="PROKAR_LIPOPROTEIN"/>
    <property type="match status" value="1"/>
</dbReference>
<dbReference type="Pfam" id="PF14092">
    <property type="entry name" value="DUF4270"/>
    <property type="match status" value="1"/>
</dbReference>
<gene>
    <name evidence="2" type="ORF">F1649_18475</name>
</gene>
<evidence type="ECO:0000313" key="2">
    <source>
        <dbReference type="EMBL" id="KAA8477540.1"/>
    </source>
</evidence>